<feature type="transmembrane region" description="Helical" evidence="10">
    <location>
        <begin position="130"/>
        <end position="146"/>
    </location>
</feature>
<dbReference type="GO" id="GO:0015031">
    <property type="term" value="P:protein transport"/>
    <property type="evidence" value="ECO:0007669"/>
    <property type="project" value="UniProtKB-KW"/>
</dbReference>
<evidence type="ECO:0000256" key="10">
    <source>
        <dbReference type="SAM" id="Phobius"/>
    </source>
</evidence>
<feature type="transmembrane region" description="Helical" evidence="10">
    <location>
        <begin position="301"/>
        <end position="323"/>
    </location>
</feature>
<dbReference type="InParanoid" id="A0A177CXM4"/>
<protein>
    <submittedName>
        <fullName evidence="11">OPT superfamily oligopeptide transporter</fullName>
    </submittedName>
</protein>
<evidence type="ECO:0000256" key="8">
    <source>
        <dbReference type="ARBA" id="ARBA00023136"/>
    </source>
</evidence>
<dbReference type="Pfam" id="PF03169">
    <property type="entry name" value="OPT"/>
    <property type="match status" value="1"/>
</dbReference>
<feature type="transmembrane region" description="Helical" evidence="10">
    <location>
        <begin position="697"/>
        <end position="720"/>
    </location>
</feature>
<dbReference type="RefSeq" id="XP_018042670.1">
    <property type="nucleotide sequence ID" value="XM_018180659.1"/>
</dbReference>
<evidence type="ECO:0000256" key="3">
    <source>
        <dbReference type="ARBA" id="ARBA00022448"/>
    </source>
</evidence>
<reference evidence="11 12" key="1">
    <citation type="submission" date="2016-05" db="EMBL/GenBank/DDBJ databases">
        <title>Comparative analysis of secretome profiles of manganese(II)-oxidizing ascomycete fungi.</title>
        <authorList>
            <consortium name="DOE Joint Genome Institute"/>
            <person name="Zeiner C.A."/>
            <person name="Purvine S.O."/>
            <person name="Zink E.M."/>
            <person name="Wu S."/>
            <person name="Pasa-Tolic L."/>
            <person name="Chaput D.L."/>
            <person name="Haridas S."/>
            <person name="Grigoriev I.V."/>
            <person name="Santelli C.M."/>
            <person name="Hansel C.M."/>
        </authorList>
    </citation>
    <scope>NUCLEOTIDE SEQUENCE [LARGE SCALE GENOMIC DNA]</scope>
    <source>
        <strain evidence="11 12">AP3s5-JAC2a</strain>
    </source>
</reference>
<feature type="transmembrane region" description="Helical" evidence="10">
    <location>
        <begin position="166"/>
        <end position="187"/>
    </location>
</feature>
<dbReference type="InterPro" id="IPR004813">
    <property type="entry name" value="OPT"/>
</dbReference>
<dbReference type="PANTHER" id="PTHR22601">
    <property type="entry name" value="ISP4 LIKE PROTEIN"/>
    <property type="match status" value="1"/>
</dbReference>
<dbReference type="OrthoDB" id="9986677at2759"/>
<comment type="subcellular location">
    <subcellularLocation>
        <location evidence="1">Membrane</location>
        <topology evidence="1">Multi-pass membrane protein</topology>
    </subcellularLocation>
</comment>
<feature type="region of interest" description="Disordered" evidence="9">
    <location>
        <begin position="1"/>
        <end position="30"/>
    </location>
</feature>
<dbReference type="NCBIfam" id="TIGR00728">
    <property type="entry name" value="OPT_sfam"/>
    <property type="match status" value="1"/>
</dbReference>
<evidence type="ECO:0000256" key="4">
    <source>
        <dbReference type="ARBA" id="ARBA00022692"/>
    </source>
</evidence>
<keyword evidence="4 10" id="KW-0812">Transmembrane</keyword>
<keyword evidence="6" id="KW-0653">Protein transport</keyword>
<keyword evidence="3" id="KW-0813">Transport</keyword>
<dbReference type="NCBIfam" id="TIGR00727">
    <property type="entry name" value="ISP4_OPT"/>
    <property type="match status" value="1"/>
</dbReference>
<sequence length="757" mass="85261">MPEHLKVPEQSMGDDCTSSQGAHQISKPVGQSDVASEVLSAAGIDLSTDDSHLPCLTIRMWTIGIFFTLLGCGLNTLYTLRFPSISLTQSAVQFLAFPIGKAWELAMPDWTLPILRWRLNPGRFNKKENILIYIMANLSFLTRLSADVLTEQRIFFGYKTGWGFEMLITLATILFGFSIAGICKTVVVDPPAMVYPGVFANTALNDVLHGGKQRQEDSKPLWCSSRYSFFVVAFAASFCWYWFPDFIFPALGYFTFVCWAAPKNNVVNQLFGMKNGLGLLPVTFDWSQIAYIGSPLVVPTWAISNVLAALVIWVYIVSPALYYTNTWNSAYLPIQSNSVFDNTGRTYNVSRIINKQDEYQLDPVKYANYSPIYLPVTYALNQFGLAFATVLSLFVWIALEKRDQVFHGLRSGWRSIRMTLEHSPMQIERGQPLACPPAPTWWYWITALISITLAIFSCEYWKVQLPWYGVLLAFAISTVFFIPLCIIYGTTNLRINIDIFCRIIAGYIWEGRVLANVWFFNLGYISGIKALQFSQDFKLGYYCGIPPRDLFTVQLTALCIATLSQVGVLNWALTNIKDVCTANAPNGFTCPFSRTHFNTSTIWGAVGPRRFFSPDATYHSLLYFFVLGLALPVLVYLLKRRYPASFWKHVHVPLLLGGLNYLPPASGTNYGSWAAVGLVVGVYVKRRHPAWWKQHNFVLSAALDSSVAIAAVIIFFAVFWTSAADKLAWWGTEVYKETCDWKACPYKTVAKGQTFGH</sequence>
<gene>
    <name evidence="11" type="ORF">CC84DRAFT_1183011</name>
</gene>
<dbReference type="GO" id="GO:0016020">
    <property type="term" value="C:membrane"/>
    <property type="evidence" value="ECO:0007669"/>
    <property type="project" value="UniProtKB-SubCell"/>
</dbReference>
<feature type="transmembrane region" description="Helical" evidence="10">
    <location>
        <begin position="378"/>
        <end position="399"/>
    </location>
</feature>
<evidence type="ECO:0000313" key="11">
    <source>
        <dbReference type="EMBL" id="OAG12305.1"/>
    </source>
</evidence>
<organism evidence="11 12">
    <name type="scientific">Paraphaeosphaeria sporulosa</name>
    <dbReference type="NCBI Taxonomy" id="1460663"/>
    <lineage>
        <taxon>Eukaryota</taxon>
        <taxon>Fungi</taxon>
        <taxon>Dikarya</taxon>
        <taxon>Ascomycota</taxon>
        <taxon>Pezizomycotina</taxon>
        <taxon>Dothideomycetes</taxon>
        <taxon>Pleosporomycetidae</taxon>
        <taxon>Pleosporales</taxon>
        <taxon>Massarineae</taxon>
        <taxon>Didymosphaeriaceae</taxon>
        <taxon>Paraphaeosphaeria</taxon>
    </lineage>
</organism>
<proteinExistence type="inferred from homology"/>
<dbReference type="InterPro" id="IPR004648">
    <property type="entry name" value="Oligpept_transpt"/>
</dbReference>
<dbReference type="EMBL" id="KV441548">
    <property type="protein sequence ID" value="OAG12305.1"/>
    <property type="molecule type" value="Genomic_DNA"/>
</dbReference>
<evidence type="ECO:0000256" key="6">
    <source>
        <dbReference type="ARBA" id="ARBA00022927"/>
    </source>
</evidence>
<feature type="transmembrane region" description="Helical" evidence="10">
    <location>
        <begin position="668"/>
        <end position="685"/>
    </location>
</feature>
<dbReference type="Proteomes" id="UP000077069">
    <property type="component" value="Unassembled WGS sequence"/>
</dbReference>
<dbReference type="AlphaFoldDB" id="A0A177CXM4"/>
<comment type="similarity">
    <text evidence="2">Belongs to the oligopeptide OPT transporter family.</text>
</comment>
<feature type="transmembrane region" description="Helical" evidence="10">
    <location>
        <begin position="468"/>
        <end position="489"/>
    </location>
</feature>
<evidence type="ECO:0000256" key="9">
    <source>
        <dbReference type="SAM" id="MobiDB-lite"/>
    </source>
</evidence>
<feature type="transmembrane region" description="Helical" evidence="10">
    <location>
        <begin position="227"/>
        <end position="243"/>
    </location>
</feature>
<feature type="transmembrane region" description="Helical" evidence="10">
    <location>
        <begin position="58"/>
        <end position="80"/>
    </location>
</feature>
<evidence type="ECO:0000256" key="2">
    <source>
        <dbReference type="ARBA" id="ARBA00008807"/>
    </source>
</evidence>
<evidence type="ECO:0000256" key="5">
    <source>
        <dbReference type="ARBA" id="ARBA00022856"/>
    </source>
</evidence>
<evidence type="ECO:0000313" key="12">
    <source>
        <dbReference type="Proteomes" id="UP000077069"/>
    </source>
</evidence>
<feature type="transmembrane region" description="Helical" evidence="10">
    <location>
        <begin position="620"/>
        <end position="638"/>
    </location>
</feature>
<dbReference type="GO" id="GO:0035673">
    <property type="term" value="F:oligopeptide transmembrane transporter activity"/>
    <property type="evidence" value="ECO:0007669"/>
    <property type="project" value="InterPro"/>
</dbReference>
<keyword evidence="7 10" id="KW-1133">Transmembrane helix</keyword>
<keyword evidence="5" id="KW-0571">Peptide transport</keyword>
<name>A0A177CXM4_9PLEO</name>
<evidence type="ECO:0000256" key="1">
    <source>
        <dbReference type="ARBA" id="ARBA00004141"/>
    </source>
</evidence>
<accession>A0A177CXM4</accession>
<keyword evidence="12" id="KW-1185">Reference proteome</keyword>
<evidence type="ECO:0000256" key="7">
    <source>
        <dbReference type="ARBA" id="ARBA00022989"/>
    </source>
</evidence>
<keyword evidence="8 10" id="KW-0472">Membrane</keyword>
<feature type="transmembrane region" description="Helical" evidence="10">
    <location>
        <begin position="441"/>
        <end position="461"/>
    </location>
</feature>
<dbReference type="GeneID" id="28764145"/>